<reference evidence="1" key="1">
    <citation type="submission" date="2014-11" db="EMBL/GenBank/DDBJ databases">
        <authorList>
            <person name="Amaro Gonzalez C."/>
        </authorList>
    </citation>
    <scope>NUCLEOTIDE SEQUENCE</scope>
</reference>
<reference evidence="1" key="2">
    <citation type="journal article" date="2015" name="Fish Shellfish Immunol.">
        <title>Early steps in the European eel (Anguilla anguilla)-Vibrio vulnificus interaction in the gills: Role of the RtxA13 toxin.</title>
        <authorList>
            <person name="Callol A."/>
            <person name="Pajuelo D."/>
            <person name="Ebbesson L."/>
            <person name="Teles M."/>
            <person name="MacKenzie S."/>
            <person name="Amaro C."/>
        </authorList>
    </citation>
    <scope>NUCLEOTIDE SEQUENCE</scope>
</reference>
<protein>
    <submittedName>
        <fullName evidence="1">Uncharacterized protein</fullName>
    </submittedName>
</protein>
<evidence type="ECO:0000313" key="1">
    <source>
        <dbReference type="EMBL" id="JAH78654.1"/>
    </source>
</evidence>
<dbReference type="EMBL" id="GBXM01029923">
    <property type="protein sequence ID" value="JAH78654.1"/>
    <property type="molecule type" value="Transcribed_RNA"/>
</dbReference>
<name>A0A0E9VKI8_ANGAN</name>
<dbReference type="AlphaFoldDB" id="A0A0E9VKI8"/>
<accession>A0A0E9VKI8</accession>
<sequence>MALIAYVIYSGPLQHKLWFYKSLNV</sequence>
<proteinExistence type="predicted"/>
<organism evidence="1">
    <name type="scientific">Anguilla anguilla</name>
    <name type="common">European freshwater eel</name>
    <name type="synonym">Muraena anguilla</name>
    <dbReference type="NCBI Taxonomy" id="7936"/>
    <lineage>
        <taxon>Eukaryota</taxon>
        <taxon>Metazoa</taxon>
        <taxon>Chordata</taxon>
        <taxon>Craniata</taxon>
        <taxon>Vertebrata</taxon>
        <taxon>Euteleostomi</taxon>
        <taxon>Actinopterygii</taxon>
        <taxon>Neopterygii</taxon>
        <taxon>Teleostei</taxon>
        <taxon>Anguilliformes</taxon>
        <taxon>Anguillidae</taxon>
        <taxon>Anguilla</taxon>
    </lineage>
</organism>